<dbReference type="VEuPathDB" id="TriTrypDB:TcBrA4_0096040"/>
<dbReference type="VEuPathDB" id="TriTrypDB:ECC02_004478"/>
<dbReference type="VEuPathDB" id="TriTrypDB:BCY84_01934"/>
<dbReference type="VEuPathDB" id="TriTrypDB:TcCLB.507971.29"/>
<dbReference type="VEuPathDB" id="TriTrypDB:TcCLB.510039.15"/>
<dbReference type="Proteomes" id="UP000246078">
    <property type="component" value="Unassembled WGS sequence"/>
</dbReference>
<dbReference type="EMBL" id="PRFC01000316">
    <property type="protein sequence ID" value="PWU92556.1"/>
    <property type="molecule type" value="Genomic_DNA"/>
</dbReference>
<dbReference type="VEuPathDB" id="TriTrypDB:TcCL_ESM05059"/>
<comment type="caution">
    <text evidence="2">The sequence shown here is derived from an EMBL/GenBank/DDBJ whole genome shotgun (WGS) entry which is preliminary data.</text>
</comment>
<dbReference type="VEuPathDB" id="TriTrypDB:TCSYLVIO_008156"/>
<dbReference type="VEuPathDB" id="TriTrypDB:C3747_316g3"/>
<evidence type="ECO:0000313" key="2">
    <source>
        <dbReference type="EMBL" id="PWU92556.1"/>
    </source>
</evidence>
<accession>A0A2V2VAK9</accession>
<dbReference type="VEuPathDB" id="TriTrypDB:TcG_11943"/>
<name>A0A2V2VAK9_TRYCR</name>
<dbReference type="VEuPathDB" id="TriTrypDB:Tc_MARK_2362"/>
<reference evidence="2 3" key="1">
    <citation type="journal article" date="2018" name="Microb. Genom.">
        <title>Expanding an expanded genome: long-read sequencing of Trypanosoma cruzi.</title>
        <authorList>
            <person name="Berna L."/>
            <person name="Rodriguez M."/>
            <person name="Chiribao M.L."/>
            <person name="Parodi-Talice A."/>
            <person name="Pita S."/>
            <person name="Rijo G."/>
            <person name="Alvarez-Valin F."/>
            <person name="Robello C."/>
        </authorList>
    </citation>
    <scope>NUCLEOTIDE SEQUENCE [LARGE SCALE GENOMIC DNA]</scope>
    <source>
        <strain evidence="2 3">TCC</strain>
    </source>
</reference>
<gene>
    <name evidence="2" type="ORF">C3747_316g3</name>
</gene>
<dbReference type="VEuPathDB" id="TriTrypDB:TcYC6_0086460"/>
<organism evidence="2 3">
    <name type="scientific">Trypanosoma cruzi</name>
    <dbReference type="NCBI Taxonomy" id="5693"/>
    <lineage>
        <taxon>Eukaryota</taxon>
        <taxon>Discoba</taxon>
        <taxon>Euglenozoa</taxon>
        <taxon>Kinetoplastea</taxon>
        <taxon>Metakinetoplastina</taxon>
        <taxon>Trypanosomatida</taxon>
        <taxon>Trypanosomatidae</taxon>
        <taxon>Trypanosoma</taxon>
        <taxon>Schizotrypanum</taxon>
    </lineage>
</organism>
<feature type="region of interest" description="Disordered" evidence="1">
    <location>
        <begin position="181"/>
        <end position="211"/>
    </location>
</feature>
<proteinExistence type="predicted"/>
<sequence length="211" mass="24882">MCPVLFLTPRKRWCWMAYNWWMWSALTVHRRWIRWRHCGRPWPRTSTIHPPERTFSQLASQVEFDGRGQRFYRKEWQEGTYDKYVTLSAIDFNRDGNKGTAYGYVTFHGETTTRPVQIDFADVPGWHMEFRVERAVPFNAIVPPPPSIGTDVPVDPRSYRLRAYPFYDAPNPPEFVERLLKDRGVIPDSPVETTELPNESEGSDDTTRRKN</sequence>
<dbReference type="AlphaFoldDB" id="A0A2V2VAK9"/>
<dbReference type="VEuPathDB" id="TriTrypDB:TcCLB.509979.230"/>
<evidence type="ECO:0000313" key="3">
    <source>
        <dbReference type="Proteomes" id="UP000246078"/>
    </source>
</evidence>
<dbReference type="VEuPathDB" id="TriTrypDB:C4B63_24g257"/>
<evidence type="ECO:0000256" key="1">
    <source>
        <dbReference type="SAM" id="MobiDB-lite"/>
    </source>
</evidence>
<protein>
    <submittedName>
        <fullName evidence="2">Uncharacterized protein</fullName>
    </submittedName>
</protein>